<keyword evidence="11" id="KW-1185">Reference proteome</keyword>
<keyword evidence="5" id="KW-0720">Serine protease</keyword>
<dbReference type="InterPro" id="IPR050127">
    <property type="entry name" value="Serine_Proteases_S1"/>
</dbReference>
<dbReference type="Pfam" id="PF00089">
    <property type="entry name" value="Trypsin"/>
    <property type="match status" value="1"/>
</dbReference>
<reference evidence="9" key="1">
    <citation type="submission" date="2021-02" db="EMBL/GenBank/DDBJ databases">
        <authorList>
            <person name="Nowell W R."/>
        </authorList>
    </citation>
    <scope>NUCLEOTIDE SEQUENCE</scope>
</reference>
<sequence length="297" mass="33089">MQSTENNGLPLNTSISGRQFQLLSFITNTSNIVAPGPETIHQPKTNDEFPTAPVKSHFQNPYWILPSSRHLNKNNVTVLPTKPKFDYESSTLSITWNSYYPNVESTVQVLLGIHSRKNEVEALTVQASEAIKHPLFSKTDLLNDIAIIKLKEFINPSPNIQFACLENTPSTTVPEAFTTGFVVGWGDTSYGSNRGSNVLQQTNVTVYPESFCSNVSPSNLKNWNSQICCGDLQGMRDACQGDSGGGLYIKRYTTDNNRFYVDGIVSYGEQCAIADKPGIYARTSYYLDWIRQSLDFN</sequence>
<dbReference type="OrthoDB" id="425190at2759"/>
<feature type="domain" description="Peptidase S1" evidence="8">
    <location>
        <begin position="60"/>
        <end position="295"/>
    </location>
</feature>
<dbReference type="EMBL" id="CAJOBC010007516">
    <property type="protein sequence ID" value="CAF3934859.1"/>
    <property type="molecule type" value="Genomic_DNA"/>
</dbReference>
<keyword evidence="4" id="KW-0378">Hydrolase</keyword>
<gene>
    <name evidence="9" type="ORF">GPM918_LOCUS22194</name>
    <name evidence="10" type="ORF">SRO942_LOCUS22182</name>
</gene>
<evidence type="ECO:0000256" key="5">
    <source>
        <dbReference type="ARBA" id="ARBA00022825"/>
    </source>
</evidence>
<dbReference type="SUPFAM" id="SSF50494">
    <property type="entry name" value="Trypsin-like serine proteases"/>
    <property type="match status" value="1"/>
</dbReference>
<accession>A0A814UEJ9</accession>
<evidence type="ECO:0000256" key="4">
    <source>
        <dbReference type="ARBA" id="ARBA00022801"/>
    </source>
</evidence>
<dbReference type="Proteomes" id="UP000681722">
    <property type="component" value="Unassembled WGS sequence"/>
</dbReference>
<dbReference type="InterPro" id="IPR009003">
    <property type="entry name" value="Peptidase_S1_PA"/>
</dbReference>
<dbReference type="FunFam" id="2.40.10.10:FF:000002">
    <property type="entry name" value="Transmembrane protease serine"/>
    <property type="match status" value="1"/>
</dbReference>
<evidence type="ECO:0000256" key="1">
    <source>
        <dbReference type="ARBA" id="ARBA00004613"/>
    </source>
</evidence>
<proteinExistence type="inferred from homology"/>
<evidence type="ECO:0000256" key="6">
    <source>
        <dbReference type="ARBA" id="ARBA00023157"/>
    </source>
</evidence>
<evidence type="ECO:0000313" key="11">
    <source>
        <dbReference type="Proteomes" id="UP000663829"/>
    </source>
</evidence>
<dbReference type="PANTHER" id="PTHR24264:SF65">
    <property type="entry name" value="SRCR DOMAIN-CONTAINING PROTEIN"/>
    <property type="match status" value="1"/>
</dbReference>
<evidence type="ECO:0000313" key="10">
    <source>
        <dbReference type="EMBL" id="CAF3934859.1"/>
    </source>
</evidence>
<dbReference type="Proteomes" id="UP000663829">
    <property type="component" value="Unassembled WGS sequence"/>
</dbReference>
<evidence type="ECO:0000256" key="3">
    <source>
        <dbReference type="ARBA" id="ARBA00022670"/>
    </source>
</evidence>
<keyword evidence="3" id="KW-0645">Protease</keyword>
<dbReference type="Gene3D" id="2.40.10.10">
    <property type="entry name" value="Trypsin-like serine proteases"/>
    <property type="match status" value="1"/>
</dbReference>
<comment type="similarity">
    <text evidence="7">Belongs to the peptidase S1 family. CLIP subfamily.</text>
</comment>
<dbReference type="EMBL" id="CAJNOQ010007521">
    <property type="protein sequence ID" value="CAF1171190.1"/>
    <property type="molecule type" value="Genomic_DNA"/>
</dbReference>
<dbReference type="PANTHER" id="PTHR24264">
    <property type="entry name" value="TRYPSIN-RELATED"/>
    <property type="match status" value="1"/>
</dbReference>
<evidence type="ECO:0000256" key="2">
    <source>
        <dbReference type="ARBA" id="ARBA00022525"/>
    </source>
</evidence>
<comment type="caution">
    <text evidence="9">The sequence shown here is derived from an EMBL/GenBank/DDBJ whole genome shotgun (WGS) entry which is preliminary data.</text>
</comment>
<organism evidence="9 11">
    <name type="scientific">Didymodactylos carnosus</name>
    <dbReference type="NCBI Taxonomy" id="1234261"/>
    <lineage>
        <taxon>Eukaryota</taxon>
        <taxon>Metazoa</taxon>
        <taxon>Spiralia</taxon>
        <taxon>Gnathifera</taxon>
        <taxon>Rotifera</taxon>
        <taxon>Eurotatoria</taxon>
        <taxon>Bdelloidea</taxon>
        <taxon>Philodinida</taxon>
        <taxon>Philodinidae</taxon>
        <taxon>Didymodactylos</taxon>
    </lineage>
</organism>
<evidence type="ECO:0000256" key="7">
    <source>
        <dbReference type="ARBA" id="ARBA00024195"/>
    </source>
</evidence>
<comment type="subcellular location">
    <subcellularLocation>
        <location evidence="1">Secreted</location>
    </subcellularLocation>
</comment>
<evidence type="ECO:0000313" key="9">
    <source>
        <dbReference type="EMBL" id="CAF1171190.1"/>
    </source>
</evidence>
<dbReference type="PROSITE" id="PS50240">
    <property type="entry name" value="TRYPSIN_DOM"/>
    <property type="match status" value="1"/>
</dbReference>
<name>A0A814UEJ9_9BILA</name>
<dbReference type="InterPro" id="IPR043504">
    <property type="entry name" value="Peptidase_S1_PA_chymotrypsin"/>
</dbReference>
<dbReference type="GO" id="GO:0004252">
    <property type="term" value="F:serine-type endopeptidase activity"/>
    <property type="evidence" value="ECO:0007669"/>
    <property type="project" value="InterPro"/>
</dbReference>
<dbReference type="SMART" id="SM00020">
    <property type="entry name" value="Tryp_SPc"/>
    <property type="match status" value="1"/>
</dbReference>
<dbReference type="InterPro" id="IPR001254">
    <property type="entry name" value="Trypsin_dom"/>
</dbReference>
<dbReference type="CDD" id="cd00190">
    <property type="entry name" value="Tryp_SPc"/>
    <property type="match status" value="1"/>
</dbReference>
<dbReference type="AlphaFoldDB" id="A0A814UEJ9"/>
<protein>
    <recommendedName>
        <fullName evidence="8">Peptidase S1 domain-containing protein</fullName>
    </recommendedName>
</protein>
<keyword evidence="6" id="KW-1015">Disulfide bond</keyword>
<dbReference type="GO" id="GO:0006508">
    <property type="term" value="P:proteolysis"/>
    <property type="evidence" value="ECO:0007669"/>
    <property type="project" value="UniProtKB-KW"/>
</dbReference>
<dbReference type="GO" id="GO:0005615">
    <property type="term" value="C:extracellular space"/>
    <property type="evidence" value="ECO:0007669"/>
    <property type="project" value="TreeGrafter"/>
</dbReference>
<evidence type="ECO:0000259" key="8">
    <source>
        <dbReference type="PROSITE" id="PS50240"/>
    </source>
</evidence>
<keyword evidence="2" id="KW-0964">Secreted</keyword>